<dbReference type="KEGG" id="ypac:CEW88_04970"/>
<proteinExistence type="predicted"/>
<organism evidence="2 3">
    <name type="scientific">Alloyangia pacifica</name>
    <dbReference type="NCBI Taxonomy" id="311180"/>
    <lineage>
        <taxon>Bacteria</taxon>
        <taxon>Pseudomonadati</taxon>
        <taxon>Pseudomonadota</taxon>
        <taxon>Alphaproteobacteria</taxon>
        <taxon>Rhodobacterales</taxon>
        <taxon>Roseobacteraceae</taxon>
        <taxon>Alloyangia</taxon>
    </lineage>
</organism>
<feature type="region of interest" description="Disordered" evidence="1">
    <location>
        <begin position="14"/>
        <end position="37"/>
    </location>
</feature>
<evidence type="ECO:0000313" key="2">
    <source>
        <dbReference type="EMBL" id="AWI83070.1"/>
    </source>
</evidence>
<evidence type="ECO:0000256" key="1">
    <source>
        <dbReference type="SAM" id="MobiDB-lite"/>
    </source>
</evidence>
<accession>A0A2U8HBQ8</accession>
<dbReference type="OrthoDB" id="7858450at2"/>
<protein>
    <submittedName>
        <fullName evidence="2">Uncharacterized protein</fullName>
    </submittedName>
</protein>
<name>A0A2U8HBQ8_9RHOB</name>
<dbReference type="AlphaFoldDB" id="A0A2U8HBQ8"/>
<dbReference type="EMBL" id="CP022189">
    <property type="protein sequence ID" value="AWI83070.1"/>
    <property type="molecule type" value="Genomic_DNA"/>
</dbReference>
<evidence type="ECO:0000313" key="3">
    <source>
        <dbReference type="Proteomes" id="UP000244915"/>
    </source>
</evidence>
<gene>
    <name evidence="2" type="ORF">CEW88_04970</name>
</gene>
<sequence>MSVLTWPSSLPRPLRSGYQAQNADPRLRKQADAGPPGFRRRYSSVARGLSLSVVLSRSEKAQFDRFYEQDARHGSLPFWMPDPVTDGWPMLTESGAYVLTESGQPILLSKQLLCLFGDEPPVETIQGMSFTIGFSVWVMP</sequence>
<reference evidence="2 3" key="1">
    <citation type="submission" date="2017-06" db="EMBL/GenBank/DDBJ databases">
        <title>Yangia sp. YSBP01 complete genome sequence.</title>
        <authorList>
            <person name="Woo J.-H."/>
            <person name="Kim H.-S."/>
        </authorList>
    </citation>
    <scope>NUCLEOTIDE SEQUENCE [LARGE SCALE GENOMIC DNA]</scope>
    <source>
        <strain evidence="2 3">YSBP01</strain>
    </source>
</reference>
<dbReference type="Proteomes" id="UP000244915">
    <property type="component" value="Chromosome 1"/>
</dbReference>
<dbReference type="RefSeq" id="WP_108964958.1">
    <property type="nucleotide sequence ID" value="NZ_CP022189.1"/>
</dbReference>